<keyword evidence="4" id="KW-0309">Germination</keyword>
<dbReference type="NCBIfam" id="TIGR00912">
    <property type="entry name" value="2A0309"/>
    <property type="match status" value="1"/>
</dbReference>
<comment type="caution">
    <text evidence="9">The sequence shown here is derived from an EMBL/GenBank/DDBJ whole genome shotgun (WGS) entry which is preliminary data.</text>
</comment>
<feature type="transmembrane region" description="Helical" evidence="8">
    <location>
        <begin position="336"/>
        <end position="359"/>
    </location>
</feature>
<organism evidence="9 10">
    <name type="scientific">Paenibacillus phyllosphaerae</name>
    <dbReference type="NCBI Taxonomy" id="274593"/>
    <lineage>
        <taxon>Bacteria</taxon>
        <taxon>Bacillati</taxon>
        <taxon>Bacillota</taxon>
        <taxon>Bacilli</taxon>
        <taxon>Bacillales</taxon>
        <taxon>Paenibacillaceae</taxon>
        <taxon>Paenibacillus</taxon>
    </lineage>
</organism>
<evidence type="ECO:0000256" key="8">
    <source>
        <dbReference type="SAM" id="Phobius"/>
    </source>
</evidence>
<feature type="transmembrane region" description="Helical" evidence="8">
    <location>
        <begin position="39"/>
        <end position="59"/>
    </location>
</feature>
<feature type="transmembrane region" description="Helical" evidence="8">
    <location>
        <begin position="79"/>
        <end position="97"/>
    </location>
</feature>
<name>A0A7W5AZV6_9BACL</name>
<evidence type="ECO:0000256" key="7">
    <source>
        <dbReference type="ARBA" id="ARBA00023136"/>
    </source>
</evidence>
<protein>
    <submittedName>
        <fullName evidence="9">Spore germination protein KB</fullName>
    </submittedName>
</protein>
<feature type="transmembrane region" description="Helical" evidence="8">
    <location>
        <begin position="305"/>
        <end position="324"/>
    </location>
</feature>
<feature type="transmembrane region" description="Helical" evidence="8">
    <location>
        <begin position="142"/>
        <end position="162"/>
    </location>
</feature>
<dbReference type="GO" id="GO:0009847">
    <property type="term" value="P:spore germination"/>
    <property type="evidence" value="ECO:0007669"/>
    <property type="project" value="InterPro"/>
</dbReference>
<evidence type="ECO:0000256" key="2">
    <source>
        <dbReference type="ARBA" id="ARBA00007998"/>
    </source>
</evidence>
<evidence type="ECO:0000256" key="6">
    <source>
        <dbReference type="ARBA" id="ARBA00022989"/>
    </source>
</evidence>
<dbReference type="Pfam" id="PF03845">
    <property type="entry name" value="Spore_permease"/>
    <property type="match status" value="1"/>
</dbReference>
<sequence length="366" mass="40530">MEALNASKLSPIHIYTIQLVFLLGTSIIFGTPKSVPDTWLIDLISLLPAALLCCLYAGLVDASHEQGLYPLLEKAWGRYAGKLLTLCYALYFLYIASRNIRDMTELVMTTLLRFTPNGLPVVMFALLVAYAAAGGLPAIGRLSVMIAALVILFFLTLAWMLYFSQSIDFERLLPFLSQGFGKVLQASASQSIWVPYGELIVFLVFVPHLGAKREYRRISLISLVSACAILTMSDILQTTTLGMENIKFSVFALLDAARMIDIFHFITRMDALVALIIIFGVLLKCAIFLYAAVKGASRVFPTQAKHLHLSFALLAGAFSMMVSHNGAEHVAEGLKYVIYGLHIPLQFLLPLGTLLLIWIRYPKGER</sequence>
<feature type="transmembrane region" description="Helical" evidence="8">
    <location>
        <begin position="118"/>
        <end position="136"/>
    </location>
</feature>
<feature type="transmembrane region" description="Helical" evidence="8">
    <location>
        <begin position="12"/>
        <end position="32"/>
    </location>
</feature>
<evidence type="ECO:0000313" key="10">
    <source>
        <dbReference type="Proteomes" id="UP000570361"/>
    </source>
</evidence>
<evidence type="ECO:0000256" key="3">
    <source>
        <dbReference type="ARBA" id="ARBA00022448"/>
    </source>
</evidence>
<evidence type="ECO:0000256" key="5">
    <source>
        <dbReference type="ARBA" id="ARBA00022692"/>
    </source>
</evidence>
<evidence type="ECO:0000256" key="1">
    <source>
        <dbReference type="ARBA" id="ARBA00004141"/>
    </source>
</evidence>
<proteinExistence type="inferred from homology"/>
<keyword evidence="5 8" id="KW-0812">Transmembrane</keyword>
<gene>
    <name evidence="9" type="ORF">FHS18_003164</name>
</gene>
<accession>A0A7W5AZV6</accession>
<feature type="transmembrane region" description="Helical" evidence="8">
    <location>
        <begin position="218"/>
        <end position="236"/>
    </location>
</feature>
<reference evidence="9 10" key="1">
    <citation type="submission" date="2020-08" db="EMBL/GenBank/DDBJ databases">
        <title>Genomic Encyclopedia of Type Strains, Phase III (KMG-III): the genomes of soil and plant-associated and newly described type strains.</title>
        <authorList>
            <person name="Whitman W."/>
        </authorList>
    </citation>
    <scope>NUCLEOTIDE SEQUENCE [LARGE SCALE GENOMIC DNA]</scope>
    <source>
        <strain evidence="9 10">CECT 5862</strain>
    </source>
</reference>
<feature type="transmembrane region" description="Helical" evidence="8">
    <location>
        <begin position="272"/>
        <end position="293"/>
    </location>
</feature>
<keyword evidence="7 8" id="KW-0472">Membrane</keyword>
<dbReference type="Proteomes" id="UP000570361">
    <property type="component" value="Unassembled WGS sequence"/>
</dbReference>
<dbReference type="EMBL" id="JACHXK010000006">
    <property type="protein sequence ID" value="MBB3111096.1"/>
    <property type="molecule type" value="Genomic_DNA"/>
</dbReference>
<comment type="subcellular location">
    <subcellularLocation>
        <location evidence="1">Membrane</location>
        <topology evidence="1">Multi-pass membrane protein</topology>
    </subcellularLocation>
</comment>
<evidence type="ECO:0000313" key="9">
    <source>
        <dbReference type="EMBL" id="MBB3111096.1"/>
    </source>
</evidence>
<keyword evidence="10" id="KW-1185">Reference proteome</keyword>
<evidence type="ECO:0000256" key="4">
    <source>
        <dbReference type="ARBA" id="ARBA00022544"/>
    </source>
</evidence>
<dbReference type="PANTHER" id="PTHR34975:SF2">
    <property type="entry name" value="SPORE GERMINATION PROTEIN A2"/>
    <property type="match status" value="1"/>
</dbReference>
<dbReference type="AlphaFoldDB" id="A0A7W5AZV6"/>
<dbReference type="RefSeq" id="WP_343060546.1">
    <property type="nucleotide sequence ID" value="NZ_JACHXK010000006.1"/>
</dbReference>
<dbReference type="InterPro" id="IPR004761">
    <property type="entry name" value="Spore_GerAB"/>
</dbReference>
<comment type="similarity">
    <text evidence="2">Belongs to the amino acid-polyamine-organocation (APC) superfamily. Spore germination protein (SGP) (TC 2.A.3.9) family.</text>
</comment>
<keyword evidence="3" id="KW-0813">Transport</keyword>
<dbReference type="PANTHER" id="PTHR34975">
    <property type="entry name" value="SPORE GERMINATION PROTEIN A2"/>
    <property type="match status" value="1"/>
</dbReference>
<dbReference type="GO" id="GO:0016020">
    <property type="term" value="C:membrane"/>
    <property type="evidence" value="ECO:0007669"/>
    <property type="project" value="UniProtKB-SubCell"/>
</dbReference>
<keyword evidence="6 8" id="KW-1133">Transmembrane helix</keyword>